<sequence length="312" mass="34031">MLSFSRWASILVTTPLTLSRVPIKLNLRSSFSSFQTLISPFHDPDSIKSLYGIAQMAVIQYGCGFGTCSLASSGFVSALARQTSFSGSNPCACLWMNVGFFLAKDHKQMLPLSEPVTKWESSIIETQSMLPSASVSGSNSDTSFLGQSSNIHNQILMSIQGFQLCQLIHAVRSNFQIGTGCVQLVAISTESKTQNFASTISDLHHSHRSKVLAAPYYYTLVSCSRHNISTIRTNGDGQNLAAMAIVHLFLGNLCVFAPSFGKLHFLWFLCLVTNVPFHQFHVFGDGVCIWVPHSYSGQPLAGDPTNGDLHIV</sequence>
<keyword evidence="2" id="KW-1185">Reference proteome</keyword>
<evidence type="ECO:0000313" key="1">
    <source>
        <dbReference type="EMBL" id="KAH3666247.1"/>
    </source>
</evidence>
<dbReference type="RefSeq" id="XP_046061451.1">
    <property type="nucleotide sequence ID" value="XM_046205514.1"/>
</dbReference>
<dbReference type="GeneID" id="70236401"/>
<comment type="caution">
    <text evidence="1">The sequence shown here is derived from an EMBL/GenBank/DDBJ whole genome shotgun (WGS) entry which is preliminary data.</text>
</comment>
<dbReference type="OrthoDB" id="10586277at2759"/>
<evidence type="ECO:0000313" key="2">
    <source>
        <dbReference type="Proteomes" id="UP000769157"/>
    </source>
</evidence>
<protein>
    <submittedName>
        <fullName evidence="1">Uncharacterized protein</fullName>
    </submittedName>
</protein>
<reference evidence="1" key="1">
    <citation type="journal article" date="2021" name="Open Biol.">
        <title>Shared evolutionary footprints suggest mitochondrial oxidative damage underlies multiple complex I losses in fungi.</title>
        <authorList>
            <person name="Schikora-Tamarit M.A."/>
            <person name="Marcet-Houben M."/>
            <person name="Nosek J."/>
            <person name="Gabaldon T."/>
        </authorList>
    </citation>
    <scope>NUCLEOTIDE SEQUENCE</scope>
    <source>
        <strain evidence="1">CBS6075</strain>
    </source>
</reference>
<organism evidence="1 2">
    <name type="scientific">Ogataea philodendri</name>
    <dbReference type="NCBI Taxonomy" id="1378263"/>
    <lineage>
        <taxon>Eukaryota</taxon>
        <taxon>Fungi</taxon>
        <taxon>Dikarya</taxon>
        <taxon>Ascomycota</taxon>
        <taxon>Saccharomycotina</taxon>
        <taxon>Pichiomycetes</taxon>
        <taxon>Pichiales</taxon>
        <taxon>Pichiaceae</taxon>
        <taxon>Ogataea</taxon>
    </lineage>
</organism>
<gene>
    <name evidence="1" type="ORF">OGAPHI_004436</name>
</gene>
<accession>A0A9P8P6K9</accession>
<dbReference type="AlphaFoldDB" id="A0A9P8P6K9"/>
<reference evidence="1" key="2">
    <citation type="submission" date="2021-01" db="EMBL/GenBank/DDBJ databases">
        <authorList>
            <person name="Schikora-Tamarit M.A."/>
        </authorList>
    </citation>
    <scope>NUCLEOTIDE SEQUENCE</scope>
    <source>
        <strain evidence="1">CBS6075</strain>
    </source>
</reference>
<dbReference type="Proteomes" id="UP000769157">
    <property type="component" value="Unassembled WGS sequence"/>
</dbReference>
<name>A0A9P8P6K9_9ASCO</name>
<proteinExistence type="predicted"/>
<dbReference type="EMBL" id="JAEUBE010000295">
    <property type="protein sequence ID" value="KAH3666247.1"/>
    <property type="molecule type" value="Genomic_DNA"/>
</dbReference>